<dbReference type="EMBL" id="RZNY01000044">
    <property type="protein sequence ID" value="RUT39484.1"/>
    <property type="molecule type" value="Genomic_DNA"/>
</dbReference>
<protein>
    <submittedName>
        <fullName evidence="1">Uncharacterized protein</fullName>
    </submittedName>
</protein>
<proteinExistence type="predicted"/>
<reference evidence="1 2" key="1">
    <citation type="submission" date="2018-12" db="EMBL/GenBank/DDBJ databases">
        <authorList>
            <person name="Sun L."/>
            <person name="Chen Z."/>
        </authorList>
    </citation>
    <scope>NUCLEOTIDE SEQUENCE [LARGE SCALE GENOMIC DNA]</scope>
    <source>
        <strain evidence="1 2">DSM 15890</strain>
    </source>
</reference>
<dbReference type="Proteomes" id="UP000279446">
    <property type="component" value="Unassembled WGS sequence"/>
</dbReference>
<dbReference type="OrthoDB" id="10003522at2"/>
<evidence type="ECO:0000313" key="1">
    <source>
        <dbReference type="EMBL" id="RUT39484.1"/>
    </source>
</evidence>
<name>A0A433XXA1_9BACL</name>
<organism evidence="1 2">
    <name type="scientific">Paenibacillus anaericanus</name>
    <dbReference type="NCBI Taxonomy" id="170367"/>
    <lineage>
        <taxon>Bacteria</taxon>
        <taxon>Bacillati</taxon>
        <taxon>Bacillota</taxon>
        <taxon>Bacilli</taxon>
        <taxon>Bacillales</taxon>
        <taxon>Paenibacillaceae</taxon>
        <taxon>Paenibacillus</taxon>
    </lineage>
</organism>
<gene>
    <name evidence="1" type="ORF">EJP82_25985</name>
</gene>
<dbReference type="AlphaFoldDB" id="A0A433XXA1"/>
<dbReference type="RefSeq" id="WP_127194973.1">
    <property type="nucleotide sequence ID" value="NZ_RZNY01000044.1"/>
</dbReference>
<sequence>MRVALFGDISCYPSLSGVPWFPLVPGDPLVGEFTCVVYLSTDAEAILPSDSWFASASYFLSVGVPVFWCVREHPLWCRKIEAELVTLGAVVVCPTLDPENIVAAVGDFLFPVPESVNAVYSLRFDSSHLPEDSIIIQYLSTLDDPEDWMKSVIREHILK</sequence>
<evidence type="ECO:0000313" key="2">
    <source>
        <dbReference type="Proteomes" id="UP000279446"/>
    </source>
</evidence>
<accession>A0A433XXA1</accession>
<comment type="caution">
    <text evidence="1">The sequence shown here is derived from an EMBL/GenBank/DDBJ whole genome shotgun (WGS) entry which is preliminary data.</text>
</comment>
<keyword evidence="2" id="KW-1185">Reference proteome</keyword>